<dbReference type="AlphaFoldDB" id="A0A315ELD4"/>
<accession>A0A315ELD4</accession>
<comment type="caution">
    <text evidence="1">The sequence shown here is derived from an EMBL/GenBank/DDBJ whole genome shotgun (WGS) entry which is preliminary data.</text>
</comment>
<dbReference type="EMBL" id="NESP01000001">
    <property type="protein sequence ID" value="PUE58716.1"/>
    <property type="molecule type" value="Genomic_DNA"/>
</dbReference>
<organism evidence="1 2">
    <name type="scientific">Limnohabitans curvus</name>
    <dbReference type="NCBI Taxonomy" id="323423"/>
    <lineage>
        <taxon>Bacteria</taxon>
        <taxon>Pseudomonadati</taxon>
        <taxon>Pseudomonadota</taxon>
        <taxon>Betaproteobacteria</taxon>
        <taxon>Burkholderiales</taxon>
        <taxon>Comamonadaceae</taxon>
        <taxon>Limnohabitans</taxon>
    </lineage>
</organism>
<protein>
    <submittedName>
        <fullName evidence="1">Uncharacterized protein</fullName>
    </submittedName>
</protein>
<evidence type="ECO:0000313" key="1">
    <source>
        <dbReference type="EMBL" id="PUE58716.1"/>
    </source>
</evidence>
<name>A0A315ELD4_9BURK</name>
<gene>
    <name evidence="1" type="ORF">B9Z44_03355</name>
</gene>
<proteinExistence type="predicted"/>
<sequence length="71" mass="8067">MTLERIAVQCCKSCAHVLNSDSSETQLRCGLGYYIQPPLTRKQGRMDSYPVVEAHERCGRWRDSLKGVLKP</sequence>
<evidence type="ECO:0000313" key="2">
    <source>
        <dbReference type="Proteomes" id="UP000251341"/>
    </source>
</evidence>
<keyword evidence="2" id="KW-1185">Reference proteome</keyword>
<dbReference type="Proteomes" id="UP000251341">
    <property type="component" value="Unassembled WGS sequence"/>
</dbReference>
<reference evidence="1 2" key="1">
    <citation type="submission" date="2017-04" db="EMBL/GenBank/DDBJ databases">
        <title>Unexpected and diverse lifestyles within the genus Limnohabitans.</title>
        <authorList>
            <person name="Kasalicky V."/>
            <person name="Mehrshad M."/>
            <person name="Andrei S.-A."/>
            <person name="Salcher M."/>
            <person name="Kratochvilova H."/>
            <person name="Simek K."/>
            <person name="Ghai R."/>
        </authorList>
    </citation>
    <scope>NUCLEOTIDE SEQUENCE [LARGE SCALE GENOMIC DNA]</scope>
    <source>
        <strain evidence="1 2">MWH-C5</strain>
    </source>
</reference>